<gene>
    <name evidence="1" type="ORF">UPYG_G00082380</name>
</gene>
<reference evidence="1 2" key="1">
    <citation type="submission" date="2024-06" db="EMBL/GenBank/DDBJ databases">
        <authorList>
            <person name="Pan Q."/>
            <person name="Wen M."/>
            <person name="Jouanno E."/>
            <person name="Zahm M."/>
            <person name="Klopp C."/>
            <person name="Cabau C."/>
            <person name="Louis A."/>
            <person name="Berthelot C."/>
            <person name="Parey E."/>
            <person name="Roest Crollius H."/>
            <person name="Montfort J."/>
            <person name="Robinson-Rechavi M."/>
            <person name="Bouchez O."/>
            <person name="Lampietro C."/>
            <person name="Lopez Roques C."/>
            <person name="Donnadieu C."/>
            <person name="Postlethwait J."/>
            <person name="Bobe J."/>
            <person name="Verreycken H."/>
            <person name="Guiguen Y."/>
        </authorList>
    </citation>
    <scope>NUCLEOTIDE SEQUENCE [LARGE SCALE GENOMIC DNA]</scope>
    <source>
        <strain evidence="1">Up_M1</strain>
        <tissue evidence="1">Testis</tissue>
    </source>
</reference>
<comment type="caution">
    <text evidence="1">The sequence shown here is derived from an EMBL/GenBank/DDBJ whole genome shotgun (WGS) entry which is preliminary data.</text>
</comment>
<keyword evidence="2" id="KW-1185">Reference proteome</keyword>
<dbReference type="Proteomes" id="UP001557470">
    <property type="component" value="Unassembled WGS sequence"/>
</dbReference>
<dbReference type="AlphaFoldDB" id="A0ABD0XDY2"/>
<proteinExistence type="predicted"/>
<organism evidence="1 2">
    <name type="scientific">Umbra pygmaea</name>
    <name type="common">Eastern mudminnow</name>
    <dbReference type="NCBI Taxonomy" id="75934"/>
    <lineage>
        <taxon>Eukaryota</taxon>
        <taxon>Metazoa</taxon>
        <taxon>Chordata</taxon>
        <taxon>Craniata</taxon>
        <taxon>Vertebrata</taxon>
        <taxon>Euteleostomi</taxon>
        <taxon>Actinopterygii</taxon>
        <taxon>Neopterygii</taxon>
        <taxon>Teleostei</taxon>
        <taxon>Protacanthopterygii</taxon>
        <taxon>Esociformes</taxon>
        <taxon>Umbridae</taxon>
        <taxon>Umbra</taxon>
    </lineage>
</organism>
<dbReference type="EMBL" id="JAGEUA010000002">
    <property type="protein sequence ID" value="KAL1007128.1"/>
    <property type="molecule type" value="Genomic_DNA"/>
</dbReference>
<sequence length="76" mass="8604">MRGANLAVARKSPTGIWKHNALHVETGYIDRLFQACTLLNQKAAHRLYRVSVGGRDIHWTSDKGLQALLRVSLKMY</sequence>
<accession>A0ABD0XDY2</accession>
<evidence type="ECO:0000313" key="2">
    <source>
        <dbReference type="Proteomes" id="UP001557470"/>
    </source>
</evidence>
<name>A0ABD0XDY2_UMBPY</name>
<protein>
    <submittedName>
        <fullName evidence="1">Uncharacterized protein</fullName>
    </submittedName>
</protein>
<evidence type="ECO:0000313" key="1">
    <source>
        <dbReference type="EMBL" id="KAL1007128.1"/>
    </source>
</evidence>